<dbReference type="InterPro" id="IPR036291">
    <property type="entry name" value="NAD(P)-bd_dom_sf"/>
</dbReference>
<comment type="caution">
    <text evidence="5">The sequence shown here is derived from an EMBL/GenBank/DDBJ whole genome shotgun (WGS) entry which is preliminary data.</text>
</comment>
<dbReference type="InterPro" id="IPR013149">
    <property type="entry name" value="ADH-like_C"/>
</dbReference>
<dbReference type="InterPro" id="IPR047122">
    <property type="entry name" value="Trans-enoyl_RdTase-like"/>
</dbReference>
<dbReference type="GO" id="GO:0016651">
    <property type="term" value="F:oxidoreductase activity, acting on NAD(P)H"/>
    <property type="evidence" value="ECO:0007669"/>
    <property type="project" value="InterPro"/>
</dbReference>
<gene>
    <name evidence="5" type="ORF">LTR62_004327</name>
</gene>
<dbReference type="SMART" id="SM00829">
    <property type="entry name" value="PKS_ER"/>
    <property type="match status" value="1"/>
</dbReference>
<feature type="domain" description="Enoyl reductase (ER)" evidence="4">
    <location>
        <begin position="8"/>
        <end position="343"/>
    </location>
</feature>
<dbReference type="InterPro" id="IPR011032">
    <property type="entry name" value="GroES-like_sf"/>
</dbReference>
<comment type="subunit">
    <text evidence="2">Monomer.</text>
</comment>
<evidence type="ECO:0000313" key="5">
    <source>
        <dbReference type="EMBL" id="KAK5112364.1"/>
    </source>
</evidence>
<evidence type="ECO:0000256" key="2">
    <source>
        <dbReference type="ARBA" id="ARBA00011245"/>
    </source>
</evidence>
<organism evidence="5 6">
    <name type="scientific">Meristemomyces frigidus</name>
    <dbReference type="NCBI Taxonomy" id="1508187"/>
    <lineage>
        <taxon>Eukaryota</taxon>
        <taxon>Fungi</taxon>
        <taxon>Dikarya</taxon>
        <taxon>Ascomycota</taxon>
        <taxon>Pezizomycotina</taxon>
        <taxon>Dothideomycetes</taxon>
        <taxon>Dothideomycetidae</taxon>
        <taxon>Mycosphaerellales</taxon>
        <taxon>Teratosphaeriaceae</taxon>
        <taxon>Meristemomyces</taxon>
    </lineage>
</organism>
<evidence type="ECO:0000313" key="6">
    <source>
        <dbReference type="Proteomes" id="UP001310890"/>
    </source>
</evidence>
<proteinExistence type="inferred from homology"/>
<accession>A0AAN7TMK3</accession>
<protein>
    <recommendedName>
        <fullName evidence="4">Enoyl reductase (ER) domain-containing protein</fullName>
    </recommendedName>
</protein>
<dbReference type="InterPro" id="IPR020843">
    <property type="entry name" value="ER"/>
</dbReference>
<comment type="similarity">
    <text evidence="1">Belongs to the zinc-containing alcohol dehydrogenase family.</text>
</comment>
<reference evidence="5" key="1">
    <citation type="submission" date="2023-08" db="EMBL/GenBank/DDBJ databases">
        <title>Black Yeasts Isolated from many extreme environments.</title>
        <authorList>
            <person name="Coleine C."/>
            <person name="Stajich J.E."/>
            <person name="Selbmann L."/>
        </authorList>
    </citation>
    <scope>NUCLEOTIDE SEQUENCE</scope>
    <source>
        <strain evidence="5">CCFEE 5401</strain>
    </source>
</reference>
<dbReference type="InterPro" id="IPR013154">
    <property type="entry name" value="ADH-like_N"/>
</dbReference>
<dbReference type="Gene3D" id="3.90.180.10">
    <property type="entry name" value="Medium-chain alcohol dehydrogenases, catalytic domain"/>
    <property type="match status" value="1"/>
</dbReference>
<dbReference type="Pfam" id="PF00107">
    <property type="entry name" value="ADH_zinc_N"/>
    <property type="match status" value="1"/>
</dbReference>
<sequence length="368" mass="38952">MQAITIHSTKAKISTVPLPKLEPTLILAKVEAIALNPTDWKHIAFDIAPPNAICGCDFAGTVIEVGSAVTKSLKPGDRIAGVVHGAKDAENGAFAEYCVAQGDLAIRIPDELSFEKAATLPLGIATVGQGLYQQGLKLPLPIPAPVSKTSGEQVLIYGGSTATGSLAIQFARLSGHEVLTTCSARNNELVRSLGAKQVYDYRSASIGAKINSDTNNGLRLIYDTIGSPDSAKICQEAMSSDTKGTRYATIIGPPAEFKKEGVEPVVTMMYTIFNSPMMYFGQHVPAIADDYEFGKVFFGITEQLLAEGRLKTHPEVVGGKGLEGALEGMREMSEEKVSGVKLVYRVADTPVGSEAEADFGEAEEDGAA</sequence>
<dbReference type="Proteomes" id="UP001310890">
    <property type="component" value="Unassembled WGS sequence"/>
</dbReference>
<dbReference type="CDD" id="cd08249">
    <property type="entry name" value="enoyl_reductase_like"/>
    <property type="match status" value="1"/>
</dbReference>
<dbReference type="AlphaFoldDB" id="A0AAN7TMK3"/>
<evidence type="ECO:0000256" key="3">
    <source>
        <dbReference type="ARBA" id="ARBA00023002"/>
    </source>
</evidence>
<evidence type="ECO:0000259" key="4">
    <source>
        <dbReference type="SMART" id="SM00829"/>
    </source>
</evidence>
<dbReference type="Gene3D" id="3.40.50.720">
    <property type="entry name" value="NAD(P)-binding Rossmann-like Domain"/>
    <property type="match status" value="1"/>
</dbReference>
<name>A0AAN7TMK3_9PEZI</name>
<dbReference type="EMBL" id="JAVRRL010000031">
    <property type="protein sequence ID" value="KAK5112364.1"/>
    <property type="molecule type" value="Genomic_DNA"/>
</dbReference>
<dbReference type="SUPFAM" id="SSF51735">
    <property type="entry name" value="NAD(P)-binding Rossmann-fold domains"/>
    <property type="match status" value="1"/>
</dbReference>
<dbReference type="SUPFAM" id="SSF50129">
    <property type="entry name" value="GroES-like"/>
    <property type="match status" value="1"/>
</dbReference>
<keyword evidence="3" id="KW-0560">Oxidoreductase</keyword>
<evidence type="ECO:0000256" key="1">
    <source>
        <dbReference type="ARBA" id="ARBA00008072"/>
    </source>
</evidence>
<dbReference type="PANTHER" id="PTHR45348:SF2">
    <property type="entry name" value="ZINC-TYPE ALCOHOL DEHYDROGENASE-LIKE PROTEIN C2E1P3.01"/>
    <property type="match status" value="1"/>
</dbReference>
<dbReference type="Pfam" id="PF08240">
    <property type="entry name" value="ADH_N"/>
    <property type="match status" value="1"/>
</dbReference>
<dbReference type="PANTHER" id="PTHR45348">
    <property type="entry name" value="HYPOTHETICAL OXIDOREDUCTASE (EUROFUNG)"/>
    <property type="match status" value="1"/>
</dbReference>